<comment type="caution">
    <text evidence="1">The sequence shown here is derived from an EMBL/GenBank/DDBJ whole genome shotgun (WGS) entry which is preliminary data.</text>
</comment>
<reference evidence="1 2" key="1">
    <citation type="submission" date="2023-02" db="EMBL/GenBank/DDBJ databases">
        <title>LHISI_Scaffold_Assembly.</title>
        <authorList>
            <person name="Stuart O.P."/>
            <person name="Cleave R."/>
            <person name="Magrath M.J.L."/>
            <person name="Mikheyev A.S."/>
        </authorList>
    </citation>
    <scope>NUCLEOTIDE SEQUENCE [LARGE SCALE GENOMIC DNA]</scope>
    <source>
        <strain evidence="1">Daus_M_001</strain>
        <tissue evidence="1">Leg muscle</tissue>
    </source>
</reference>
<gene>
    <name evidence="1" type="ORF">PR048_001476</name>
</gene>
<dbReference type="Proteomes" id="UP001159363">
    <property type="component" value="Chromosome 1"/>
</dbReference>
<protein>
    <recommendedName>
        <fullName evidence="3">Ribosomal protein L2</fullName>
    </recommendedName>
</protein>
<name>A0ABQ9IHG5_9NEOP</name>
<evidence type="ECO:0008006" key="3">
    <source>
        <dbReference type="Google" id="ProtNLM"/>
    </source>
</evidence>
<keyword evidence="2" id="KW-1185">Reference proteome</keyword>
<sequence>MKGRGTKRHPRKPAYQRYRLARFSHAKVRSDPVGKHAGTAGVEVSRDYKDNHARFRPQANVLRAFSEANPTDEILLPAEKKAAPVREIPEKTRLPTASSGMIPTCDNPVTRLGIELHSPWWESSVLIALPPWPPRIRNCSFITKRNTWETTAILFCRGAAVVQWYDYSPPTKVNRVRLPAESLEVLHVGSMLDVAVGRWIFSGLFHFPPPLHSPIVPSPHNSTFTVVQYPAVNQRKLLSSSALDLFSYVLLKGTYMDEEPLALVCNCSPPTYRRTGFDSRRGLSRIFAGLCRWSAGFLWDLPFPTALYSGIAPYSPHFTLIGSQDFHRFRLLLTVRSREPSRVIEVCSGSRMNGRGETVDPRGNPPASGIVLHVSHVRKSESGPAGDRARFTLVGGEQANRSANTTPPPPAWRKNAQCEYRCILSTAFKCAQFIMNSK</sequence>
<accession>A0ABQ9IHG5</accession>
<organism evidence="1 2">
    <name type="scientific">Dryococelus australis</name>
    <dbReference type="NCBI Taxonomy" id="614101"/>
    <lineage>
        <taxon>Eukaryota</taxon>
        <taxon>Metazoa</taxon>
        <taxon>Ecdysozoa</taxon>
        <taxon>Arthropoda</taxon>
        <taxon>Hexapoda</taxon>
        <taxon>Insecta</taxon>
        <taxon>Pterygota</taxon>
        <taxon>Neoptera</taxon>
        <taxon>Polyneoptera</taxon>
        <taxon>Phasmatodea</taxon>
        <taxon>Verophasmatodea</taxon>
        <taxon>Anareolatae</taxon>
        <taxon>Phasmatidae</taxon>
        <taxon>Eurycanthinae</taxon>
        <taxon>Dryococelus</taxon>
    </lineage>
</organism>
<dbReference type="EMBL" id="JARBHB010000001">
    <property type="protein sequence ID" value="KAJ8896133.1"/>
    <property type="molecule type" value="Genomic_DNA"/>
</dbReference>
<evidence type="ECO:0000313" key="1">
    <source>
        <dbReference type="EMBL" id="KAJ8896133.1"/>
    </source>
</evidence>
<evidence type="ECO:0000313" key="2">
    <source>
        <dbReference type="Proteomes" id="UP001159363"/>
    </source>
</evidence>
<proteinExistence type="predicted"/>